<evidence type="ECO:0000313" key="1">
    <source>
        <dbReference type="EMBL" id="PDT00177.1"/>
    </source>
</evidence>
<name>A0A2A6J2U2_9HYPH</name>
<dbReference type="Proteomes" id="UP000220768">
    <property type="component" value="Unassembled WGS sequence"/>
</dbReference>
<sequence length="114" mass="12984">MWFLADLSLFRLPFTLARGGQASQTNSRFPSTLKDEFELSGTVLRELAKGRVVLYREEADLRMPATYANEFLSGLDALFDATTFVESGPRFPVRFPFRFRQDVEMSDPPPITTI</sequence>
<accession>A0A2A6J2U2</accession>
<gene>
    <name evidence="1" type="ORF">CO666_32025</name>
</gene>
<keyword evidence="2" id="KW-1185">Reference proteome</keyword>
<dbReference type="EMBL" id="NWSV01000047">
    <property type="protein sequence ID" value="PDT00177.1"/>
    <property type="molecule type" value="Genomic_DNA"/>
</dbReference>
<evidence type="ECO:0000313" key="2">
    <source>
        <dbReference type="Proteomes" id="UP000220768"/>
    </source>
</evidence>
<reference evidence="1 2" key="1">
    <citation type="submission" date="2017-09" db="EMBL/GenBank/DDBJ databases">
        <title>Comparative genomics of rhizobia isolated from Phaseolus vulgaris in China.</title>
        <authorList>
            <person name="Tong W."/>
        </authorList>
    </citation>
    <scope>NUCLEOTIDE SEQUENCE [LARGE SCALE GENOMIC DNA]</scope>
    <source>
        <strain evidence="1 2">C5</strain>
    </source>
</reference>
<protein>
    <submittedName>
        <fullName evidence="1">Uncharacterized protein</fullName>
    </submittedName>
</protein>
<dbReference type="AlphaFoldDB" id="A0A2A6J2U2"/>
<organism evidence="1 2">
    <name type="scientific">Rhizobium chutanense</name>
    <dbReference type="NCBI Taxonomy" id="2035448"/>
    <lineage>
        <taxon>Bacteria</taxon>
        <taxon>Pseudomonadati</taxon>
        <taxon>Pseudomonadota</taxon>
        <taxon>Alphaproteobacteria</taxon>
        <taxon>Hyphomicrobiales</taxon>
        <taxon>Rhizobiaceae</taxon>
        <taxon>Rhizobium/Agrobacterium group</taxon>
        <taxon>Rhizobium</taxon>
    </lineage>
</organism>
<comment type="caution">
    <text evidence="1">The sequence shown here is derived from an EMBL/GenBank/DDBJ whole genome shotgun (WGS) entry which is preliminary data.</text>
</comment>
<proteinExistence type="predicted"/>